<keyword evidence="2" id="KW-1185">Reference proteome</keyword>
<dbReference type="AlphaFoldDB" id="A0A810Q430"/>
<protein>
    <submittedName>
        <fullName evidence="1">Uncharacterized protein</fullName>
    </submittedName>
</protein>
<evidence type="ECO:0000313" key="1">
    <source>
        <dbReference type="EMBL" id="BCK80191.1"/>
    </source>
</evidence>
<dbReference type="RefSeq" id="WP_212822193.1">
    <property type="nucleotide sequence ID" value="NZ_AP023417.1"/>
</dbReference>
<keyword evidence="1" id="KW-0614">Plasmid</keyword>
<accession>A0A810Q430</accession>
<dbReference type="Pfam" id="PF18780">
    <property type="entry name" value="HNH_repeat"/>
    <property type="match status" value="1"/>
</dbReference>
<proteinExistence type="predicted"/>
<evidence type="ECO:0000313" key="2">
    <source>
        <dbReference type="Proteomes" id="UP000681343"/>
    </source>
</evidence>
<reference evidence="1" key="1">
    <citation type="submission" date="2020-09" db="EMBL/GenBank/DDBJ databases">
        <title>New species isolated from human feces.</title>
        <authorList>
            <person name="Kitahara M."/>
            <person name="Shigeno Y."/>
            <person name="Shime M."/>
            <person name="Matsumoto Y."/>
            <person name="Nakamura S."/>
            <person name="Motooka D."/>
            <person name="Fukuoka S."/>
            <person name="Nishikawa H."/>
            <person name="Benno Y."/>
        </authorList>
    </citation>
    <scope>NUCLEOTIDE SEQUENCE</scope>
    <source>
        <strain evidence="1">MM35</strain>
        <plasmid evidence="1">pMM35_02</plasmid>
    </source>
</reference>
<organism evidence="1 2">
    <name type="scientific">Vescimonas fastidiosa</name>
    <dbReference type="NCBI Taxonomy" id="2714353"/>
    <lineage>
        <taxon>Bacteria</taxon>
        <taxon>Bacillati</taxon>
        <taxon>Bacillota</taxon>
        <taxon>Clostridia</taxon>
        <taxon>Eubacteriales</taxon>
        <taxon>Oscillospiraceae</taxon>
        <taxon>Vescimonas</taxon>
    </lineage>
</organism>
<name>A0A810Q430_9FIRM</name>
<dbReference type="Proteomes" id="UP000681343">
    <property type="component" value="Plasmid pMM35_02"/>
</dbReference>
<geneLocation type="plasmid" evidence="1 2">
    <name>pMM35_02</name>
</geneLocation>
<gene>
    <name evidence="1" type="ORF">MM35RIKEN_23830</name>
</gene>
<dbReference type="KEGG" id="vfa:MM35RIKEN_23830"/>
<sequence>MGKVAGAQNFDGANWYEQHIAKRTRDALAEQDRAFAEKHAGDSLDQLAAYLRRCAGHWGKSPAPIEIVGGSYIAERFGDWKDALRAAHLNPIYKKPRNRDCGRYQNEKKIQIQMHRSERDAKRAARVERVKQRQSKCAVHEATEETFVATDVMLE</sequence>
<dbReference type="InterPro" id="IPR041025">
    <property type="entry name" value="HNH_repeat"/>
</dbReference>
<dbReference type="EMBL" id="AP023417">
    <property type="protein sequence ID" value="BCK80191.1"/>
    <property type="molecule type" value="Genomic_DNA"/>
</dbReference>